<feature type="non-terminal residue" evidence="2">
    <location>
        <position position="1"/>
    </location>
</feature>
<feature type="region of interest" description="Disordered" evidence="1">
    <location>
        <begin position="53"/>
        <end position="92"/>
    </location>
</feature>
<evidence type="ECO:0000256" key="1">
    <source>
        <dbReference type="SAM" id="MobiDB-lite"/>
    </source>
</evidence>
<proteinExistence type="predicted"/>
<dbReference type="AlphaFoldDB" id="A0A1A8S9J8"/>
<feature type="compositionally biased region" description="Low complexity" evidence="1">
    <location>
        <begin position="73"/>
        <end position="87"/>
    </location>
</feature>
<dbReference type="EMBL" id="HAEI01011830">
    <property type="protein sequence ID" value="SBS14298.1"/>
    <property type="molecule type" value="Transcribed_RNA"/>
</dbReference>
<gene>
    <name evidence="2" type="primary">GALR1</name>
</gene>
<reference evidence="2" key="2">
    <citation type="submission" date="2016-06" db="EMBL/GenBank/DDBJ databases">
        <title>The genome of a short-lived fish provides insights into sex chromosome evolution and the genetic control of aging.</title>
        <authorList>
            <person name="Reichwald K."/>
            <person name="Felder M."/>
            <person name="Petzold A."/>
            <person name="Koch P."/>
            <person name="Groth M."/>
            <person name="Platzer M."/>
        </authorList>
    </citation>
    <scope>NUCLEOTIDE SEQUENCE</scope>
    <source>
        <tissue evidence="2">Brain</tissue>
    </source>
</reference>
<protein>
    <submittedName>
        <fullName evidence="2">Galanin receptor 1</fullName>
    </submittedName>
</protein>
<evidence type="ECO:0000313" key="2">
    <source>
        <dbReference type="EMBL" id="SBS14298.1"/>
    </source>
</evidence>
<accession>A0A1A8S9J8</accession>
<keyword evidence="2" id="KW-0675">Receptor</keyword>
<organism evidence="2">
    <name type="scientific">Nothobranchius rachovii</name>
    <name type="common">bluefin notho</name>
    <dbReference type="NCBI Taxonomy" id="451742"/>
    <lineage>
        <taxon>Eukaryota</taxon>
        <taxon>Metazoa</taxon>
        <taxon>Chordata</taxon>
        <taxon>Craniata</taxon>
        <taxon>Vertebrata</taxon>
        <taxon>Euteleostomi</taxon>
        <taxon>Actinopterygii</taxon>
        <taxon>Neopterygii</taxon>
        <taxon>Teleostei</taxon>
        <taxon>Neoteleostei</taxon>
        <taxon>Acanthomorphata</taxon>
        <taxon>Ovalentaria</taxon>
        <taxon>Atherinomorphae</taxon>
        <taxon>Cyprinodontiformes</taxon>
        <taxon>Nothobranchiidae</taxon>
        <taxon>Nothobranchius</taxon>
    </lineage>
</organism>
<reference evidence="2" key="1">
    <citation type="submission" date="2016-05" db="EMBL/GenBank/DDBJ databases">
        <authorList>
            <person name="Lavstsen T."/>
            <person name="Jespersen J.S."/>
        </authorList>
    </citation>
    <scope>NUCLEOTIDE SEQUENCE</scope>
    <source>
        <tissue evidence="2">Brain</tissue>
    </source>
</reference>
<name>A0A1A8S9J8_9TELE</name>
<sequence>PRRPPVGGVRLLPSEPGLLRLQDGGSLSGLQQLLRQPRHLRLPVRELQELLQAGVPVPGAQRVSSKRNQRPAQSSGDGQRQRGSQRSRVTDGSDALMASELIFKHFIVELGRFIS</sequence>